<keyword evidence="1" id="KW-0472">Membrane</keyword>
<organism evidence="2 3">
    <name type="scientific">Teichococcus coralli</name>
    <dbReference type="NCBI Taxonomy" id="2545983"/>
    <lineage>
        <taxon>Bacteria</taxon>
        <taxon>Pseudomonadati</taxon>
        <taxon>Pseudomonadota</taxon>
        <taxon>Alphaproteobacteria</taxon>
        <taxon>Acetobacterales</taxon>
        <taxon>Roseomonadaceae</taxon>
        <taxon>Roseomonas</taxon>
    </lineage>
</organism>
<accession>A0A845BF93</accession>
<evidence type="ECO:0000256" key="1">
    <source>
        <dbReference type="SAM" id="Phobius"/>
    </source>
</evidence>
<proteinExistence type="predicted"/>
<protein>
    <submittedName>
        <fullName evidence="2">Uncharacterized protein</fullName>
    </submittedName>
</protein>
<keyword evidence="1" id="KW-1133">Transmembrane helix</keyword>
<evidence type="ECO:0000313" key="2">
    <source>
        <dbReference type="EMBL" id="MXP65781.1"/>
    </source>
</evidence>
<reference evidence="2 3" key="1">
    <citation type="submission" date="2019-03" db="EMBL/GenBank/DDBJ databases">
        <title>Roseomonas sp. a novel Roseomonas species isolated from Sea whip Gorgonian.</title>
        <authorList>
            <person name="Li F."/>
            <person name="Pan X."/>
            <person name="Huang S."/>
            <person name="Li Z."/>
            <person name="Meng B."/>
        </authorList>
    </citation>
    <scope>NUCLEOTIDE SEQUENCE [LARGE SCALE GENOMIC DNA]</scope>
    <source>
        <strain evidence="2 3">M0104</strain>
    </source>
</reference>
<name>A0A845BF93_9PROT</name>
<dbReference type="AlphaFoldDB" id="A0A845BF93"/>
<dbReference type="EMBL" id="SNVJ01000027">
    <property type="protein sequence ID" value="MXP65781.1"/>
    <property type="molecule type" value="Genomic_DNA"/>
</dbReference>
<sequence>MDPLLRLGILMWRLVHRPPARPVMVAMLVALLLSVALVLVERFLGWPEALQTHPVPLRRLAL</sequence>
<feature type="transmembrane region" description="Helical" evidence="1">
    <location>
        <begin position="20"/>
        <end position="40"/>
    </location>
</feature>
<dbReference type="RefSeq" id="WP_160939185.1">
    <property type="nucleotide sequence ID" value="NZ_SNVJ01000027.1"/>
</dbReference>
<gene>
    <name evidence="2" type="ORF">E0493_20735</name>
</gene>
<evidence type="ECO:0000313" key="3">
    <source>
        <dbReference type="Proteomes" id="UP000460715"/>
    </source>
</evidence>
<comment type="caution">
    <text evidence="2">The sequence shown here is derived from an EMBL/GenBank/DDBJ whole genome shotgun (WGS) entry which is preliminary data.</text>
</comment>
<keyword evidence="1" id="KW-0812">Transmembrane</keyword>
<dbReference type="Proteomes" id="UP000460715">
    <property type="component" value="Unassembled WGS sequence"/>
</dbReference>
<keyword evidence="3" id="KW-1185">Reference proteome</keyword>